<dbReference type="InterPro" id="IPR021466">
    <property type="entry name" value="Put_rhamnosyl_transferase"/>
</dbReference>
<dbReference type="EMBL" id="RJJR01000011">
    <property type="protein sequence ID" value="RNI35269.1"/>
    <property type="molecule type" value="Genomic_DNA"/>
</dbReference>
<proteinExistence type="predicted"/>
<dbReference type="OrthoDB" id="9771846at2"/>
<sequence>MLTEIYHHYIITRFNLRRVGWSTARNGSLVLTDDWLANRFILFEKFCLTSMQNQTNKNFTWLVFFDIDTPEKYRQKAMEYNLRLPNFQPFFINGMPEFLPSIQNEIRKNIRPYTISSRLDNDDCVSKNFINEIQLNFEKQNFLVLDFPDGYTLQINPSIKIGKRKQLFNPFISIIEKSEGAKSVWQREAHSSWKKEKNLKRINDKRIWMSIIHFENKKNKYEGYGKVNVEEVFENFVLDNELKSKIINRPHSITTKLESAQNNLSSHWRTLYKDIKRKAGLYN</sequence>
<name>A0A3M9NBU4_9BACT</name>
<dbReference type="Proteomes" id="UP000267223">
    <property type="component" value="Unassembled WGS sequence"/>
</dbReference>
<dbReference type="AlphaFoldDB" id="A0A3M9NBU4"/>
<evidence type="ECO:0000313" key="1">
    <source>
        <dbReference type="EMBL" id="RNI35269.1"/>
    </source>
</evidence>
<protein>
    <recommendedName>
        <fullName evidence="3">Rhamnosyl transferase</fullName>
    </recommendedName>
</protein>
<dbReference type="RefSeq" id="WP_123121256.1">
    <property type="nucleotide sequence ID" value="NZ_RJJR01000011.1"/>
</dbReference>
<evidence type="ECO:0000313" key="2">
    <source>
        <dbReference type="Proteomes" id="UP000267223"/>
    </source>
</evidence>
<dbReference type="Pfam" id="PF11316">
    <property type="entry name" value="Rhamno_transf"/>
    <property type="match status" value="1"/>
</dbReference>
<organism evidence="1 2">
    <name type="scientific">Hanamia caeni</name>
    <dbReference type="NCBI Taxonomy" id="2294116"/>
    <lineage>
        <taxon>Bacteria</taxon>
        <taxon>Pseudomonadati</taxon>
        <taxon>Bacteroidota</taxon>
        <taxon>Chitinophagia</taxon>
        <taxon>Chitinophagales</taxon>
        <taxon>Chitinophagaceae</taxon>
        <taxon>Hanamia</taxon>
    </lineage>
</organism>
<reference evidence="1 2" key="1">
    <citation type="submission" date="2018-11" db="EMBL/GenBank/DDBJ databases">
        <title>Draft genome sequence of Ferruginibacter sp. BO-59.</title>
        <authorList>
            <person name="Im W.T."/>
        </authorList>
    </citation>
    <scope>NUCLEOTIDE SEQUENCE [LARGE SCALE GENOMIC DNA]</scope>
    <source>
        <strain evidence="1 2">BO-59</strain>
    </source>
</reference>
<keyword evidence="2" id="KW-1185">Reference proteome</keyword>
<evidence type="ECO:0008006" key="3">
    <source>
        <dbReference type="Google" id="ProtNLM"/>
    </source>
</evidence>
<comment type="caution">
    <text evidence="1">The sequence shown here is derived from an EMBL/GenBank/DDBJ whole genome shotgun (WGS) entry which is preliminary data.</text>
</comment>
<accession>A0A3M9NBU4</accession>
<gene>
    <name evidence="1" type="ORF">EFY79_13530</name>
</gene>